<feature type="compositionally biased region" description="Polar residues" evidence="1">
    <location>
        <begin position="1"/>
        <end position="10"/>
    </location>
</feature>
<accession>A0A0F8X2V0</accession>
<dbReference type="Pfam" id="PF03781">
    <property type="entry name" value="FGE-sulfatase"/>
    <property type="match status" value="1"/>
</dbReference>
<dbReference type="Gene3D" id="3.90.1580.10">
    <property type="entry name" value="paralog of FGE (formylglycine-generating enzyme)"/>
    <property type="match status" value="1"/>
</dbReference>
<reference evidence="3" key="1">
    <citation type="journal article" date="2015" name="Nature">
        <title>Complex archaea that bridge the gap between prokaryotes and eukaryotes.</title>
        <authorList>
            <person name="Spang A."/>
            <person name="Saw J.H."/>
            <person name="Jorgensen S.L."/>
            <person name="Zaremba-Niedzwiedzka K."/>
            <person name="Martijn J."/>
            <person name="Lind A.E."/>
            <person name="van Eijk R."/>
            <person name="Schleper C."/>
            <person name="Guy L."/>
            <person name="Ettema T.J."/>
        </authorList>
    </citation>
    <scope>NUCLEOTIDE SEQUENCE</scope>
</reference>
<name>A0A0F8X2V0_9ZZZZ</name>
<feature type="domain" description="Sulfatase-modifying factor enzyme-like" evidence="2">
    <location>
        <begin position="20"/>
        <end position="218"/>
    </location>
</feature>
<proteinExistence type="predicted"/>
<dbReference type="SUPFAM" id="SSF56436">
    <property type="entry name" value="C-type lectin-like"/>
    <property type="match status" value="1"/>
</dbReference>
<organism evidence="3">
    <name type="scientific">marine sediment metagenome</name>
    <dbReference type="NCBI Taxonomy" id="412755"/>
    <lineage>
        <taxon>unclassified sequences</taxon>
        <taxon>metagenomes</taxon>
        <taxon>ecological metagenomes</taxon>
    </lineage>
</organism>
<dbReference type="EMBL" id="LAZR01061602">
    <property type="protein sequence ID" value="KKK63253.1"/>
    <property type="molecule type" value="Genomic_DNA"/>
</dbReference>
<feature type="region of interest" description="Disordered" evidence="1">
    <location>
        <begin position="1"/>
        <end position="20"/>
    </location>
</feature>
<dbReference type="InterPro" id="IPR016187">
    <property type="entry name" value="CTDL_fold"/>
</dbReference>
<dbReference type="PANTHER" id="PTHR23150:SF19">
    <property type="entry name" value="FORMYLGLYCINE-GENERATING ENZYME"/>
    <property type="match status" value="1"/>
</dbReference>
<feature type="non-terminal residue" evidence="3">
    <location>
        <position position="1"/>
    </location>
</feature>
<evidence type="ECO:0000313" key="3">
    <source>
        <dbReference type="EMBL" id="KKK63253.1"/>
    </source>
</evidence>
<dbReference type="InterPro" id="IPR042095">
    <property type="entry name" value="SUMF_sf"/>
</dbReference>
<dbReference type="InterPro" id="IPR051043">
    <property type="entry name" value="Sulfatase_Mod_Factor_Kinase"/>
</dbReference>
<evidence type="ECO:0000256" key="1">
    <source>
        <dbReference type="SAM" id="MobiDB-lite"/>
    </source>
</evidence>
<evidence type="ECO:0000259" key="2">
    <source>
        <dbReference type="Pfam" id="PF03781"/>
    </source>
</evidence>
<sequence>HDSSVESTHGYQYGPRGYPANKPDQPVVRITWKQASAYCQWLSKKTGAKVTLPTEAQWEYACRAGTDTDFHFGDVDADFSPYANIADIKLRDLAVQIGGIYDGKPHLAPIRNPTKYDDWVPRSNRFNDGALVTGPVGSYQPNAWGLHDMHGNVAEWTRSTYLPYPYNSNTSDESRSSTKSEKVVRGGSWRDRPYYVRSGYRLSYSPWQGVYNVGFRVLLEVEDKSPAVGAGNR</sequence>
<gene>
    <name evidence="3" type="ORF">LCGC14_2996150</name>
</gene>
<dbReference type="GO" id="GO:0120147">
    <property type="term" value="F:formylglycine-generating oxidase activity"/>
    <property type="evidence" value="ECO:0007669"/>
    <property type="project" value="TreeGrafter"/>
</dbReference>
<protein>
    <recommendedName>
        <fullName evidence="2">Sulfatase-modifying factor enzyme-like domain-containing protein</fullName>
    </recommendedName>
</protein>
<dbReference type="PANTHER" id="PTHR23150">
    <property type="entry name" value="SULFATASE MODIFYING FACTOR 1, 2"/>
    <property type="match status" value="1"/>
</dbReference>
<dbReference type="InterPro" id="IPR005532">
    <property type="entry name" value="SUMF_dom"/>
</dbReference>
<dbReference type="AlphaFoldDB" id="A0A0F8X2V0"/>
<comment type="caution">
    <text evidence="3">The sequence shown here is derived from an EMBL/GenBank/DDBJ whole genome shotgun (WGS) entry which is preliminary data.</text>
</comment>